<comment type="caution">
    <text evidence="1">The sequence shown here is derived from an EMBL/GenBank/DDBJ whole genome shotgun (WGS) entry which is preliminary data.</text>
</comment>
<name>A0A7W7S850_9ACTN</name>
<accession>A0A7W7S850</accession>
<evidence type="ECO:0000313" key="2">
    <source>
        <dbReference type="Proteomes" id="UP000573327"/>
    </source>
</evidence>
<keyword evidence="2" id="KW-1185">Reference proteome</keyword>
<dbReference type="Proteomes" id="UP000573327">
    <property type="component" value="Unassembled WGS sequence"/>
</dbReference>
<gene>
    <name evidence="1" type="ORF">F4556_001138</name>
</gene>
<protein>
    <submittedName>
        <fullName evidence="1">Uncharacterized protein</fullName>
    </submittedName>
</protein>
<dbReference type="AlphaFoldDB" id="A0A7W7S850"/>
<proteinExistence type="predicted"/>
<reference evidence="1 2" key="1">
    <citation type="submission" date="2020-08" db="EMBL/GenBank/DDBJ databases">
        <title>Sequencing the genomes of 1000 actinobacteria strains.</title>
        <authorList>
            <person name="Klenk H.-P."/>
        </authorList>
    </citation>
    <scope>NUCLEOTIDE SEQUENCE [LARGE SCALE GENOMIC DNA]</scope>
    <source>
        <strain evidence="1 2">DSM 44786</strain>
    </source>
</reference>
<dbReference type="RefSeq" id="WP_184912122.1">
    <property type="nucleotide sequence ID" value="NZ_JACHJR010000001.1"/>
</dbReference>
<sequence length="243" mass="26276">MCRILPGFSLTARHPAARPTVGTPMGELSFGAVVGPWAVPEVPEELFELPSGARVARWSHPLAELELLIGRFDPELDPEVWEPLTDCWAGVWRIDARAPLAGVTFSASLPPVLPPGAETGYDGGQGQASITVEYDGTKLTLGGPDEEQLCHEAQQTGEVPKRWAELLDEVYAKWPHLDWGVDYGDYHGLRWTLPALEPGEHCVLAVTAAWSPDDNADDANTFFAVGGSAAWVLGRLARTEGQS</sequence>
<dbReference type="EMBL" id="JACHJR010000001">
    <property type="protein sequence ID" value="MBB4945603.1"/>
    <property type="molecule type" value="Genomic_DNA"/>
</dbReference>
<evidence type="ECO:0000313" key="1">
    <source>
        <dbReference type="EMBL" id="MBB4945603.1"/>
    </source>
</evidence>
<organism evidence="1 2">
    <name type="scientific">Kitasatospora gansuensis</name>
    <dbReference type="NCBI Taxonomy" id="258050"/>
    <lineage>
        <taxon>Bacteria</taxon>
        <taxon>Bacillati</taxon>
        <taxon>Actinomycetota</taxon>
        <taxon>Actinomycetes</taxon>
        <taxon>Kitasatosporales</taxon>
        <taxon>Streptomycetaceae</taxon>
        <taxon>Kitasatospora</taxon>
    </lineage>
</organism>